<evidence type="ECO:0000256" key="9">
    <source>
        <dbReference type="ARBA" id="ARBA00048995"/>
    </source>
</evidence>
<comment type="catalytic activity">
    <reaction evidence="9 10">
        <text>oxaloacetate + phosphate = phosphoenolpyruvate + hydrogencarbonate</text>
        <dbReference type="Rhea" id="RHEA:28370"/>
        <dbReference type="ChEBI" id="CHEBI:16452"/>
        <dbReference type="ChEBI" id="CHEBI:17544"/>
        <dbReference type="ChEBI" id="CHEBI:43474"/>
        <dbReference type="ChEBI" id="CHEBI:58702"/>
        <dbReference type="EC" id="4.1.1.31"/>
    </reaction>
</comment>
<feature type="active site" evidence="10 11">
    <location>
        <position position="160"/>
    </location>
</feature>
<dbReference type="AlphaFoldDB" id="A0A345DBS1"/>
<comment type="similarity">
    <text evidence="3 10">Belongs to the PEPCase type 1 family.</text>
</comment>
<evidence type="ECO:0000256" key="12">
    <source>
        <dbReference type="PROSITE-ProRule" id="PRU10112"/>
    </source>
</evidence>
<evidence type="ECO:0000256" key="7">
    <source>
        <dbReference type="ARBA" id="ARBA00023239"/>
    </source>
</evidence>
<dbReference type="GO" id="GO:0000287">
    <property type="term" value="F:magnesium ion binding"/>
    <property type="evidence" value="ECO:0007669"/>
    <property type="project" value="UniProtKB-UniRule"/>
</dbReference>
<dbReference type="HAMAP" id="MF_00595">
    <property type="entry name" value="PEPcase_type1"/>
    <property type="match status" value="1"/>
</dbReference>
<dbReference type="InterPro" id="IPR015813">
    <property type="entry name" value="Pyrv/PenolPyrv_kinase-like_dom"/>
</dbReference>
<keyword evidence="7 10" id="KW-0456">Lyase</keyword>
<reference evidence="14" key="1">
    <citation type="submission" date="2018-07" db="EMBL/GenBank/DDBJ databases">
        <authorList>
            <person name="Kim H."/>
        </authorList>
    </citation>
    <scope>NUCLEOTIDE SEQUENCE [LARGE SCALE GENOMIC DNA]</scope>
    <source>
        <strain evidence="14">F02</strain>
    </source>
</reference>
<sequence length="931" mass="102224">MILPATPLLSVQADEKQQPLIEDTRLLGRLLGDALRVHSGIETFENTENVRQSAVHFRKSESSGSDALAARKALTDLCASLNDAEALGVIRAFSLFSQLANIAEDVHQNRRRRAYRLKGAAPQTGTLARALQNLQAKGISAKEALKAMSRVAVVPVLTAHPTQVQRKSMLDLTRSLAQLLARRDQGAMDEAEEQEWASDIDRLVQTLWQTSILRTSKLKVTDEITNAISYYPVTFLKRIPALVARYQNAARAMGANEEQTRDLRPISMGMWIGGDRDGNPYVTAETLDFCTHAQATSVFEHYLSELHALGSELPLATTIVNVSSELQALAEASGDNSPHRANEPYRRAIIGMYGRVAQAARDLCGLVAVPASQVVAAAYTQASELAADLRVIEESLLANNSMALVAGRLNNLIEAVHVFGFHLATIDLRQNSDVHEACVVELLKGAQVLDDYTALTEDERCTVLLKELNSTRLLANPWLEKSELLVGEMAIFNKARELRERFGVRLIEQSIISKATSVSDMLELAVLLKEAGMAVGGEQAFCAVDIVPLFETIEDLQAAPEVMQAWFKLPVVNQWLDARGRTQEVMLGYSDSNKDGGFLSSNWSLYEAQQALTQISSAAKVSMSFFHGRGGSVGRGGGPSYEAILAQPAGSVQGKIRLTEQGEVIGAKYGDPDLGLRNLETLVAAGLETSAAQVSDAKDWHEFEVAMREMSNLSFDAYRKLVYGTEGFTDFFRAATPINEIAQLNIGSRPSARKPSARIEDLRAIPWVFSWAQARIMLPGWYGVGSAFTTWVGDDATRLDVLKTMYREWPFFKSVISTIDMVLSKTDLAIASRYAEMVSDQALSERIFGEIVAEWKRTFDIISKVTGQDVLLADNPTLARSLRNRLPYLDPLNHLQVELLKRYRAGDESTDVTNGIHIAINGLAAGLRNSG</sequence>
<keyword evidence="14" id="KW-1185">Reference proteome</keyword>
<dbReference type="PANTHER" id="PTHR30523">
    <property type="entry name" value="PHOSPHOENOLPYRUVATE CARBOXYLASE"/>
    <property type="match status" value="1"/>
</dbReference>
<dbReference type="PROSITE" id="PS00393">
    <property type="entry name" value="PEPCASE_2"/>
    <property type="match status" value="1"/>
</dbReference>
<dbReference type="GO" id="GO:0006107">
    <property type="term" value="P:oxaloacetate metabolic process"/>
    <property type="evidence" value="ECO:0007669"/>
    <property type="project" value="UniProtKB-UniRule"/>
</dbReference>
<dbReference type="PRINTS" id="PR00150">
    <property type="entry name" value="PEPCARBXLASE"/>
</dbReference>
<evidence type="ECO:0000256" key="1">
    <source>
        <dbReference type="ARBA" id="ARBA00001946"/>
    </source>
</evidence>
<dbReference type="Gene3D" id="1.20.1440.90">
    <property type="entry name" value="Phosphoenolpyruvate/pyruvate domain"/>
    <property type="match status" value="1"/>
</dbReference>
<dbReference type="PROSITE" id="PS00781">
    <property type="entry name" value="PEPCASE_1"/>
    <property type="match status" value="1"/>
</dbReference>
<accession>A0A345DBS1</accession>
<dbReference type="NCBIfam" id="NF000584">
    <property type="entry name" value="PRK00009.1"/>
    <property type="match status" value="1"/>
</dbReference>
<comment type="function">
    <text evidence="2 10">Forms oxaloacetate, a four-carbon dicarboxylic acid source for the tricarboxylic acid cycle.</text>
</comment>
<dbReference type="InterPro" id="IPR021135">
    <property type="entry name" value="PEP_COase"/>
</dbReference>
<dbReference type="InterPro" id="IPR022805">
    <property type="entry name" value="PEP_COase_bac/pln-type"/>
</dbReference>
<protein>
    <recommendedName>
        <fullName evidence="5 10">Phosphoenolpyruvate carboxylase</fullName>
        <shortName evidence="10">PEPC</shortName>
        <shortName evidence="10">PEPCase</shortName>
        <ecNumber evidence="4 10">4.1.1.31</ecNumber>
    </recommendedName>
</protein>
<evidence type="ECO:0000256" key="4">
    <source>
        <dbReference type="ARBA" id="ARBA00012305"/>
    </source>
</evidence>
<organism evidence="13 14">
    <name type="scientific">Ephemeroptericola cinctiostellae</name>
    <dbReference type="NCBI Taxonomy" id="2268024"/>
    <lineage>
        <taxon>Bacteria</taxon>
        <taxon>Pseudomonadati</taxon>
        <taxon>Pseudomonadota</taxon>
        <taxon>Betaproteobacteria</taxon>
        <taxon>Burkholderiales</taxon>
        <taxon>Burkholderiaceae</taxon>
        <taxon>Ephemeroptericola</taxon>
    </lineage>
</organism>
<gene>
    <name evidence="10 13" type="primary">ppc</name>
    <name evidence="13" type="ORF">DTO96_101549</name>
</gene>
<evidence type="ECO:0000256" key="2">
    <source>
        <dbReference type="ARBA" id="ARBA00003670"/>
    </source>
</evidence>
<evidence type="ECO:0000256" key="11">
    <source>
        <dbReference type="PROSITE-ProRule" id="PRU10111"/>
    </source>
</evidence>
<keyword evidence="6 10" id="KW-0460">Magnesium</keyword>
<comment type="cofactor">
    <cofactor evidence="1 10">
        <name>Mg(2+)</name>
        <dbReference type="ChEBI" id="CHEBI:18420"/>
    </cofactor>
</comment>
<dbReference type="PANTHER" id="PTHR30523:SF6">
    <property type="entry name" value="PHOSPHOENOLPYRUVATE CARBOXYLASE"/>
    <property type="match status" value="1"/>
</dbReference>
<keyword evidence="13" id="KW-0670">Pyruvate</keyword>
<dbReference type="GO" id="GO:0008964">
    <property type="term" value="F:phosphoenolpyruvate carboxylase activity"/>
    <property type="evidence" value="ECO:0007669"/>
    <property type="project" value="UniProtKB-UniRule"/>
</dbReference>
<evidence type="ECO:0000256" key="3">
    <source>
        <dbReference type="ARBA" id="ARBA00008346"/>
    </source>
</evidence>
<proteinExistence type="inferred from homology"/>
<dbReference type="GO" id="GO:0005829">
    <property type="term" value="C:cytosol"/>
    <property type="evidence" value="ECO:0007669"/>
    <property type="project" value="TreeGrafter"/>
</dbReference>
<dbReference type="InterPro" id="IPR033129">
    <property type="entry name" value="PEPCASE_His_AS"/>
</dbReference>
<dbReference type="RefSeq" id="WP_114562963.1">
    <property type="nucleotide sequence ID" value="NZ_CP031124.1"/>
</dbReference>
<dbReference type="EMBL" id="CP031124">
    <property type="protein sequence ID" value="AXF85809.1"/>
    <property type="molecule type" value="Genomic_DNA"/>
</dbReference>
<comment type="subunit">
    <text evidence="10">Homotetramer.</text>
</comment>
<dbReference type="EC" id="4.1.1.31" evidence="4 10"/>
<dbReference type="GO" id="GO:0006099">
    <property type="term" value="P:tricarboxylic acid cycle"/>
    <property type="evidence" value="ECO:0007669"/>
    <property type="project" value="InterPro"/>
</dbReference>
<evidence type="ECO:0000256" key="8">
    <source>
        <dbReference type="ARBA" id="ARBA00023300"/>
    </source>
</evidence>
<dbReference type="SUPFAM" id="SSF51621">
    <property type="entry name" value="Phosphoenolpyruvate/pyruvate domain"/>
    <property type="match status" value="1"/>
</dbReference>
<name>A0A345DBS1_9BURK</name>
<evidence type="ECO:0000313" key="13">
    <source>
        <dbReference type="EMBL" id="AXF85809.1"/>
    </source>
</evidence>
<dbReference type="Proteomes" id="UP000252182">
    <property type="component" value="Chromosome"/>
</dbReference>
<evidence type="ECO:0000256" key="5">
    <source>
        <dbReference type="ARBA" id="ARBA00022419"/>
    </source>
</evidence>
<dbReference type="OrthoDB" id="9768133at2"/>
<dbReference type="GO" id="GO:0015977">
    <property type="term" value="P:carbon fixation"/>
    <property type="evidence" value="ECO:0007669"/>
    <property type="project" value="UniProtKB-UniRule"/>
</dbReference>
<feature type="active site" evidence="10 12">
    <location>
        <position position="594"/>
    </location>
</feature>
<evidence type="ECO:0000256" key="10">
    <source>
        <dbReference type="HAMAP-Rule" id="MF_00595"/>
    </source>
</evidence>
<dbReference type="KEGG" id="hyf:DTO96_101549"/>
<keyword evidence="8 10" id="KW-0120">Carbon dioxide fixation</keyword>
<dbReference type="InterPro" id="IPR018129">
    <property type="entry name" value="PEP_COase_Lys_AS"/>
</dbReference>
<evidence type="ECO:0000256" key="6">
    <source>
        <dbReference type="ARBA" id="ARBA00022842"/>
    </source>
</evidence>
<evidence type="ECO:0000313" key="14">
    <source>
        <dbReference type="Proteomes" id="UP000252182"/>
    </source>
</evidence>
<dbReference type="Pfam" id="PF00311">
    <property type="entry name" value="PEPcase"/>
    <property type="match status" value="1"/>
</dbReference>